<gene>
    <name evidence="1" type="ORF">Scaly_3133000</name>
</gene>
<protein>
    <submittedName>
        <fullName evidence="1">Uncharacterized protein</fullName>
    </submittedName>
</protein>
<dbReference type="AlphaFoldDB" id="A0AAW2JHV7"/>
<sequence>MKAGSVSPKTPNKKDDLTLPHIDVLVDNTAGHGCWPKWMLSIDITRSRWPRKTERKRRLSPYQIRGHVLLQGDAFGLKNAGATYQRVMTGLFHDMKDKEIEVYVDDMIAKAKSWAKEDRKLLGFIVSRREIEVDLLPKRAIEQCTLRKHLDRSETCAVVDAPPQLHEEGLIVHRYLLPWTATGTLACLRLADFYLTTINRTSRSQNGPTGQGTVSGRQFLWGVGLPKGNGGVQRFPRAGRRLALEWKGRRELDCKERKGWRI</sequence>
<accession>A0AAW2JHV7</accession>
<dbReference type="InterPro" id="IPR053134">
    <property type="entry name" value="RNA-dir_DNA_polymerase"/>
</dbReference>
<proteinExistence type="predicted"/>
<dbReference type="InterPro" id="IPR043128">
    <property type="entry name" value="Rev_trsase/Diguanyl_cyclase"/>
</dbReference>
<dbReference type="SUPFAM" id="SSF56672">
    <property type="entry name" value="DNA/RNA polymerases"/>
    <property type="match status" value="1"/>
</dbReference>
<comment type="caution">
    <text evidence="1">The sequence shown here is derived from an EMBL/GenBank/DDBJ whole genome shotgun (WGS) entry which is preliminary data.</text>
</comment>
<organism evidence="1">
    <name type="scientific">Sesamum calycinum</name>
    <dbReference type="NCBI Taxonomy" id="2727403"/>
    <lineage>
        <taxon>Eukaryota</taxon>
        <taxon>Viridiplantae</taxon>
        <taxon>Streptophyta</taxon>
        <taxon>Embryophyta</taxon>
        <taxon>Tracheophyta</taxon>
        <taxon>Spermatophyta</taxon>
        <taxon>Magnoliopsida</taxon>
        <taxon>eudicotyledons</taxon>
        <taxon>Gunneridae</taxon>
        <taxon>Pentapetalae</taxon>
        <taxon>asterids</taxon>
        <taxon>lamiids</taxon>
        <taxon>Lamiales</taxon>
        <taxon>Pedaliaceae</taxon>
        <taxon>Sesamum</taxon>
    </lineage>
</organism>
<dbReference type="PANTHER" id="PTHR24559:SF457">
    <property type="entry name" value="RNA-DIRECTED DNA POLYMERASE HOMOLOG"/>
    <property type="match status" value="1"/>
</dbReference>
<dbReference type="Gene3D" id="3.30.70.270">
    <property type="match status" value="1"/>
</dbReference>
<name>A0AAW2JHV7_9LAMI</name>
<evidence type="ECO:0000313" key="1">
    <source>
        <dbReference type="EMBL" id="KAL0293923.1"/>
    </source>
</evidence>
<dbReference type="InterPro" id="IPR043502">
    <property type="entry name" value="DNA/RNA_pol_sf"/>
</dbReference>
<reference evidence="1" key="2">
    <citation type="journal article" date="2024" name="Plant">
        <title>Genomic evolution and insights into agronomic trait innovations of Sesamum species.</title>
        <authorList>
            <person name="Miao H."/>
            <person name="Wang L."/>
            <person name="Qu L."/>
            <person name="Liu H."/>
            <person name="Sun Y."/>
            <person name="Le M."/>
            <person name="Wang Q."/>
            <person name="Wei S."/>
            <person name="Zheng Y."/>
            <person name="Lin W."/>
            <person name="Duan Y."/>
            <person name="Cao H."/>
            <person name="Xiong S."/>
            <person name="Wang X."/>
            <person name="Wei L."/>
            <person name="Li C."/>
            <person name="Ma Q."/>
            <person name="Ju M."/>
            <person name="Zhao R."/>
            <person name="Li G."/>
            <person name="Mu C."/>
            <person name="Tian Q."/>
            <person name="Mei H."/>
            <person name="Zhang T."/>
            <person name="Gao T."/>
            <person name="Zhang H."/>
        </authorList>
    </citation>
    <scope>NUCLEOTIDE SEQUENCE</scope>
    <source>
        <strain evidence="1">KEN8</strain>
    </source>
</reference>
<dbReference type="EMBL" id="JACGWM010001284">
    <property type="protein sequence ID" value="KAL0293923.1"/>
    <property type="molecule type" value="Genomic_DNA"/>
</dbReference>
<dbReference type="PANTHER" id="PTHR24559">
    <property type="entry name" value="TRANSPOSON TY3-I GAG-POL POLYPROTEIN"/>
    <property type="match status" value="1"/>
</dbReference>
<reference evidence="1" key="1">
    <citation type="submission" date="2020-06" db="EMBL/GenBank/DDBJ databases">
        <authorList>
            <person name="Li T."/>
            <person name="Hu X."/>
            <person name="Zhang T."/>
            <person name="Song X."/>
            <person name="Zhang H."/>
            <person name="Dai N."/>
            <person name="Sheng W."/>
            <person name="Hou X."/>
            <person name="Wei L."/>
        </authorList>
    </citation>
    <scope>NUCLEOTIDE SEQUENCE</scope>
    <source>
        <strain evidence="1">KEN8</strain>
        <tissue evidence="1">Leaf</tissue>
    </source>
</reference>